<sequence length="317" mass="35406">MASNQETGVEHATTTGITTASHPFCDPKCDFVLQTGDNVLFHVHKVILSLVSPVFEGMFSISPMDAQEMHNGRPSIHVSEDSTSLRDFLIWCDPRSTELSKTLESLKNALEVADKYSCDSVIKRIESFMYSNPHMWQHAPLVAYSLSIRFRFDSLAPIAARMCFKIPMSQWPSNPDMGHISGLAMHNLMDYHYKAGAAAASAATDFSWIPRTVGCPSSYFTMPCGSEKDCKTVGAGSNRWLAWFVDYMKAVAERVQLTPVCEMSQDLNLLTSIHSKISTSKCPNCHVHAHTRLTQFSEILGVEINRRIAEVPFTIKY</sequence>
<dbReference type="Gene3D" id="3.30.710.10">
    <property type="entry name" value="Potassium Channel Kv1.1, Chain A"/>
    <property type="match status" value="1"/>
</dbReference>
<dbReference type="Pfam" id="PF00651">
    <property type="entry name" value="BTB"/>
    <property type="match status" value="1"/>
</dbReference>
<dbReference type="Proteomes" id="UP000567179">
    <property type="component" value="Unassembled WGS sequence"/>
</dbReference>
<dbReference type="PROSITE" id="PS50097">
    <property type="entry name" value="BTB"/>
    <property type="match status" value="1"/>
</dbReference>
<organism evidence="2 3">
    <name type="scientific">Psilocybe cf. subviscida</name>
    <dbReference type="NCBI Taxonomy" id="2480587"/>
    <lineage>
        <taxon>Eukaryota</taxon>
        <taxon>Fungi</taxon>
        <taxon>Dikarya</taxon>
        <taxon>Basidiomycota</taxon>
        <taxon>Agaricomycotina</taxon>
        <taxon>Agaricomycetes</taxon>
        <taxon>Agaricomycetidae</taxon>
        <taxon>Agaricales</taxon>
        <taxon>Agaricineae</taxon>
        <taxon>Strophariaceae</taxon>
        <taxon>Psilocybe</taxon>
    </lineage>
</organism>
<proteinExistence type="predicted"/>
<dbReference type="CDD" id="cd18186">
    <property type="entry name" value="BTB_POZ_ZBTB_KLHL-like"/>
    <property type="match status" value="1"/>
</dbReference>
<dbReference type="AlphaFoldDB" id="A0A8H5B6J8"/>
<accession>A0A8H5B6J8</accession>
<feature type="domain" description="BTB" evidence="1">
    <location>
        <begin position="29"/>
        <end position="101"/>
    </location>
</feature>
<dbReference type="EMBL" id="JAACJJ010000042">
    <property type="protein sequence ID" value="KAF5316642.1"/>
    <property type="molecule type" value="Genomic_DNA"/>
</dbReference>
<dbReference type="SMART" id="SM00225">
    <property type="entry name" value="BTB"/>
    <property type="match status" value="1"/>
</dbReference>
<gene>
    <name evidence="2" type="ORF">D9619_006241</name>
</gene>
<name>A0A8H5B6J8_9AGAR</name>
<reference evidence="2 3" key="1">
    <citation type="journal article" date="2020" name="ISME J.">
        <title>Uncovering the hidden diversity of litter-decomposition mechanisms in mushroom-forming fungi.</title>
        <authorList>
            <person name="Floudas D."/>
            <person name="Bentzer J."/>
            <person name="Ahren D."/>
            <person name="Johansson T."/>
            <person name="Persson P."/>
            <person name="Tunlid A."/>
        </authorList>
    </citation>
    <scope>NUCLEOTIDE SEQUENCE [LARGE SCALE GENOMIC DNA]</scope>
    <source>
        <strain evidence="2 3">CBS 101986</strain>
    </source>
</reference>
<protein>
    <recommendedName>
        <fullName evidence="1">BTB domain-containing protein</fullName>
    </recommendedName>
</protein>
<evidence type="ECO:0000259" key="1">
    <source>
        <dbReference type="PROSITE" id="PS50097"/>
    </source>
</evidence>
<dbReference type="SUPFAM" id="SSF54695">
    <property type="entry name" value="POZ domain"/>
    <property type="match status" value="1"/>
</dbReference>
<evidence type="ECO:0000313" key="2">
    <source>
        <dbReference type="EMBL" id="KAF5316642.1"/>
    </source>
</evidence>
<keyword evidence="3" id="KW-1185">Reference proteome</keyword>
<dbReference type="OrthoDB" id="2914220at2759"/>
<evidence type="ECO:0000313" key="3">
    <source>
        <dbReference type="Proteomes" id="UP000567179"/>
    </source>
</evidence>
<dbReference type="InterPro" id="IPR011333">
    <property type="entry name" value="SKP1/BTB/POZ_sf"/>
</dbReference>
<comment type="caution">
    <text evidence="2">The sequence shown here is derived from an EMBL/GenBank/DDBJ whole genome shotgun (WGS) entry which is preliminary data.</text>
</comment>
<dbReference type="InterPro" id="IPR000210">
    <property type="entry name" value="BTB/POZ_dom"/>
</dbReference>